<sequence>MVRICYDYWIQESDEPYEEIEWGNAIYFQRVNNIPMSFSSLETAIKKDIRRTRVVGEDKTVVIEFSSIELRMEATESIITKFAARLFAIVFSAVKQCVVNNDAQSSAPDALFDDHPHMKSAQKNEDLPIEIVKAAIEITQSPRSTLSSLIKHGEADNEVQ</sequence>
<proteinExistence type="predicted"/>
<dbReference type="AlphaFoldDB" id="A0A645JLY8"/>
<gene>
    <name evidence="1" type="ORF">SDC9_211891</name>
</gene>
<evidence type="ECO:0000313" key="1">
    <source>
        <dbReference type="EMBL" id="MPN64120.1"/>
    </source>
</evidence>
<dbReference type="EMBL" id="VSSQ01144560">
    <property type="protein sequence ID" value="MPN64120.1"/>
    <property type="molecule type" value="Genomic_DNA"/>
</dbReference>
<accession>A0A645JLY8</accession>
<comment type="caution">
    <text evidence="1">The sequence shown here is derived from an EMBL/GenBank/DDBJ whole genome shotgun (WGS) entry which is preliminary data.</text>
</comment>
<reference evidence="1" key="1">
    <citation type="submission" date="2019-08" db="EMBL/GenBank/DDBJ databases">
        <authorList>
            <person name="Kucharzyk K."/>
            <person name="Murdoch R.W."/>
            <person name="Higgins S."/>
            <person name="Loffler F."/>
        </authorList>
    </citation>
    <scope>NUCLEOTIDE SEQUENCE</scope>
</reference>
<protein>
    <submittedName>
        <fullName evidence="1">Uncharacterized protein</fullName>
    </submittedName>
</protein>
<name>A0A645JLY8_9ZZZZ</name>
<organism evidence="1">
    <name type="scientific">bioreactor metagenome</name>
    <dbReference type="NCBI Taxonomy" id="1076179"/>
    <lineage>
        <taxon>unclassified sequences</taxon>
        <taxon>metagenomes</taxon>
        <taxon>ecological metagenomes</taxon>
    </lineage>
</organism>